<accession>A0A0R3UI19</accession>
<name>A0A0R3UI19_MESCO</name>
<protein>
    <recommendedName>
        <fullName evidence="2">Ig-like domain-containing protein</fullName>
    </recommendedName>
</protein>
<gene>
    <name evidence="3" type="ORF">MCOS_LOCUS7033</name>
</gene>
<keyword evidence="1" id="KW-0812">Transmembrane</keyword>
<reference evidence="3 4" key="1">
    <citation type="submission" date="2018-10" db="EMBL/GenBank/DDBJ databases">
        <authorList>
            <consortium name="Pathogen Informatics"/>
        </authorList>
    </citation>
    <scope>NUCLEOTIDE SEQUENCE [LARGE SCALE GENOMIC DNA]</scope>
</reference>
<feature type="domain" description="Ig-like" evidence="2">
    <location>
        <begin position="84"/>
        <end position="165"/>
    </location>
</feature>
<dbReference type="EMBL" id="UXSR01005319">
    <property type="protein sequence ID" value="VDD81030.1"/>
    <property type="molecule type" value="Genomic_DNA"/>
</dbReference>
<keyword evidence="1" id="KW-0472">Membrane</keyword>
<sequence length="433" mass="48245">MPEETWVKELVTSRPSRVPAGCRFGAAVLSTTYNCLQVANIRQDSDKRGYNCDLSRTLILTMFGIWPSVHLGLFLVAFCSSQAERISLTALPSNFPQNGSRLQLVCHFQDEKKFAIVWKKDGQNVGEDCIKFKTLNDTISCNTSKESVAWTLDPVTHSTGGNWSCSHGILVSSVYISVNVAYFLVPQRLELPKIETYSTGVLQSTAATMSETLMDVMPYLGSGTRSDPINMIDGRFPETKSLFFECVSVCASETKPLVWSLANSTIYRRYPTYKTRKMDDRDCPTGLTSAKSRALLTCAYSKAEQSLPNKLELTHPLSIDLKLSLVGLNVVYCSTDQQKRVHHGFNNSCPDALHNEDSTSVCAYVLCDGPPPPPLTNGEKTAIGIATFLFIIMVINVCIFTLRRRKAEKTNRVTHFHDPLYPHHPHAEVELML</sequence>
<keyword evidence="4" id="KW-1185">Reference proteome</keyword>
<dbReference type="PROSITE" id="PS50835">
    <property type="entry name" value="IG_LIKE"/>
    <property type="match status" value="1"/>
</dbReference>
<dbReference type="Gene3D" id="2.60.40.10">
    <property type="entry name" value="Immunoglobulins"/>
    <property type="match status" value="1"/>
</dbReference>
<dbReference type="OrthoDB" id="6241907at2759"/>
<evidence type="ECO:0000256" key="1">
    <source>
        <dbReference type="SAM" id="Phobius"/>
    </source>
</evidence>
<evidence type="ECO:0000313" key="3">
    <source>
        <dbReference type="EMBL" id="VDD81030.1"/>
    </source>
</evidence>
<dbReference type="SUPFAM" id="SSF48726">
    <property type="entry name" value="Immunoglobulin"/>
    <property type="match status" value="1"/>
</dbReference>
<dbReference type="Proteomes" id="UP000267029">
    <property type="component" value="Unassembled WGS sequence"/>
</dbReference>
<evidence type="ECO:0000313" key="4">
    <source>
        <dbReference type="Proteomes" id="UP000267029"/>
    </source>
</evidence>
<proteinExistence type="predicted"/>
<dbReference type="InterPro" id="IPR007110">
    <property type="entry name" value="Ig-like_dom"/>
</dbReference>
<evidence type="ECO:0000259" key="2">
    <source>
        <dbReference type="PROSITE" id="PS50835"/>
    </source>
</evidence>
<organism evidence="3 4">
    <name type="scientific">Mesocestoides corti</name>
    <name type="common">Flatworm</name>
    <dbReference type="NCBI Taxonomy" id="53468"/>
    <lineage>
        <taxon>Eukaryota</taxon>
        <taxon>Metazoa</taxon>
        <taxon>Spiralia</taxon>
        <taxon>Lophotrochozoa</taxon>
        <taxon>Platyhelminthes</taxon>
        <taxon>Cestoda</taxon>
        <taxon>Eucestoda</taxon>
        <taxon>Cyclophyllidea</taxon>
        <taxon>Mesocestoididae</taxon>
        <taxon>Mesocestoides</taxon>
    </lineage>
</organism>
<feature type="transmembrane region" description="Helical" evidence="1">
    <location>
        <begin position="382"/>
        <end position="402"/>
    </location>
</feature>
<dbReference type="InterPro" id="IPR013783">
    <property type="entry name" value="Ig-like_fold"/>
</dbReference>
<dbReference type="AlphaFoldDB" id="A0A0R3UI19"/>
<keyword evidence="1" id="KW-1133">Transmembrane helix</keyword>
<dbReference type="InterPro" id="IPR036179">
    <property type="entry name" value="Ig-like_dom_sf"/>
</dbReference>